<dbReference type="EMBL" id="LZEY01000056">
    <property type="protein sequence ID" value="OBU04226.1"/>
    <property type="molecule type" value="Genomic_DNA"/>
</dbReference>
<keyword evidence="3" id="KW-0804">Transcription</keyword>
<reference evidence="6" key="1">
    <citation type="submission" date="2016-06" db="EMBL/GenBank/DDBJ databases">
        <authorList>
            <person name="Butler K."/>
        </authorList>
    </citation>
    <scope>NUCLEOTIDE SEQUENCE [LARGE SCALE GENOMIC DNA]</scope>
    <source>
        <strain evidence="6">GCSL-Mp20</strain>
    </source>
</reference>
<accession>A0A1B8H584</accession>
<organism evidence="5 6">
    <name type="scientific">Morganella psychrotolerans</name>
    <dbReference type="NCBI Taxonomy" id="368603"/>
    <lineage>
        <taxon>Bacteria</taxon>
        <taxon>Pseudomonadati</taxon>
        <taxon>Pseudomonadota</taxon>
        <taxon>Gammaproteobacteria</taxon>
        <taxon>Enterobacterales</taxon>
        <taxon>Morganellaceae</taxon>
        <taxon>Morganella</taxon>
    </lineage>
</organism>
<sequence>MTTVAPEYCPVARTLNLIGDRWSLLIIRDTFDGICRFKDFQQNLGVARNILSDRLKKLTDAGILAMKPASDGTAYQEYVLTDKGEHLFTVIVALRQWGEDNLFGEDEPHSVLIDKQTGKPVLPVALLTEDGDILSPSETQVRKVTQ</sequence>
<dbReference type="PANTHER" id="PTHR33204:SF18">
    <property type="entry name" value="TRANSCRIPTIONAL REGULATORY PROTEIN"/>
    <property type="match status" value="1"/>
</dbReference>
<dbReference type="OrthoDB" id="9807069at2"/>
<proteinExistence type="predicted"/>
<name>A0A1B8H584_9GAMM</name>
<evidence type="ECO:0000259" key="4">
    <source>
        <dbReference type="PROSITE" id="PS51118"/>
    </source>
</evidence>
<evidence type="ECO:0000256" key="3">
    <source>
        <dbReference type="ARBA" id="ARBA00023163"/>
    </source>
</evidence>
<dbReference type="SUPFAM" id="SSF46785">
    <property type="entry name" value="Winged helix' DNA-binding domain"/>
    <property type="match status" value="1"/>
</dbReference>
<dbReference type="InterPro" id="IPR036390">
    <property type="entry name" value="WH_DNA-bd_sf"/>
</dbReference>
<evidence type="ECO:0000313" key="5">
    <source>
        <dbReference type="EMBL" id="OBU04226.1"/>
    </source>
</evidence>
<evidence type="ECO:0000256" key="1">
    <source>
        <dbReference type="ARBA" id="ARBA00023015"/>
    </source>
</evidence>
<keyword evidence="2" id="KW-0238">DNA-binding</keyword>
<dbReference type="PROSITE" id="PS51118">
    <property type="entry name" value="HTH_HXLR"/>
    <property type="match status" value="1"/>
</dbReference>
<dbReference type="PANTHER" id="PTHR33204">
    <property type="entry name" value="TRANSCRIPTIONAL REGULATOR, MARR FAMILY"/>
    <property type="match status" value="1"/>
</dbReference>
<dbReference type="RefSeq" id="WP_067405271.1">
    <property type="nucleotide sequence ID" value="NZ_LZEY01000056.1"/>
</dbReference>
<feature type="domain" description="HTH hxlR-type" evidence="4">
    <location>
        <begin position="9"/>
        <end position="106"/>
    </location>
</feature>
<gene>
    <name evidence="5" type="ORF">AYY18_09805</name>
</gene>
<dbReference type="GO" id="GO:0003677">
    <property type="term" value="F:DNA binding"/>
    <property type="evidence" value="ECO:0007669"/>
    <property type="project" value="UniProtKB-KW"/>
</dbReference>
<evidence type="ECO:0000256" key="2">
    <source>
        <dbReference type="ARBA" id="ARBA00023125"/>
    </source>
</evidence>
<keyword evidence="1" id="KW-0805">Transcription regulation</keyword>
<dbReference type="Gene3D" id="1.10.10.10">
    <property type="entry name" value="Winged helix-like DNA-binding domain superfamily/Winged helix DNA-binding domain"/>
    <property type="match status" value="1"/>
</dbReference>
<dbReference type="InterPro" id="IPR036388">
    <property type="entry name" value="WH-like_DNA-bd_sf"/>
</dbReference>
<evidence type="ECO:0000313" key="6">
    <source>
        <dbReference type="Proteomes" id="UP000092377"/>
    </source>
</evidence>
<dbReference type="AlphaFoldDB" id="A0A1B8H584"/>
<keyword evidence="6" id="KW-1185">Reference proteome</keyword>
<dbReference type="InterPro" id="IPR002577">
    <property type="entry name" value="HTH_HxlR"/>
</dbReference>
<dbReference type="Pfam" id="PF01638">
    <property type="entry name" value="HxlR"/>
    <property type="match status" value="1"/>
</dbReference>
<dbReference type="Proteomes" id="UP000092377">
    <property type="component" value="Unassembled WGS sequence"/>
</dbReference>
<comment type="caution">
    <text evidence="5">The sequence shown here is derived from an EMBL/GenBank/DDBJ whole genome shotgun (WGS) entry which is preliminary data.</text>
</comment>
<protein>
    <submittedName>
        <fullName evidence="5">HxlR family transcriptional regulator</fullName>
    </submittedName>
</protein>